<accession>A0A1Y1JRX9</accession>
<dbReference type="GeneID" id="39745016"/>
<evidence type="ECO:0000313" key="2">
    <source>
        <dbReference type="EMBL" id="GAW84208.1"/>
    </source>
</evidence>
<dbReference type="RefSeq" id="XP_028546797.1">
    <property type="nucleotide sequence ID" value="XM_028690996.1"/>
</dbReference>
<organism evidence="2 3">
    <name type="scientific">Plasmodium gonderi</name>
    <dbReference type="NCBI Taxonomy" id="77519"/>
    <lineage>
        <taxon>Eukaryota</taxon>
        <taxon>Sar</taxon>
        <taxon>Alveolata</taxon>
        <taxon>Apicomplexa</taxon>
        <taxon>Aconoidasida</taxon>
        <taxon>Haemosporida</taxon>
        <taxon>Plasmodiidae</taxon>
        <taxon>Plasmodium</taxon>
        <taxon>Plasmodium (Plasmodium)</taxon>
    </lineage>
</organism>
<evidence type="ECO:0000313" key="3">
    <source>
        <dbReference type="Proteomes" id="UP000195521"/>
    </source>
</evidence>
<proteinExistence type="predicted"/>
<dbReference type="Proteomes" id="UP000195521">
    <property type="component" value="Unassembled WGS sequence"/>
</dbReference>
<dbReference type="AlphaFoldDB" id="A0A1Y1JRX9"/>
<evidence type="ECO:0000256" key="1">
    <source>
        <dbReference type="SAM" id="Phobius"/>
    </source>
</evidence>
<name>A0A1Y1JRX9_PLAGO</name>
<sequence>MSYSLAISKDFKFDVIFPNCMTDYEKYKLKFDERYRSIPEVLCNNIKADLGQCTNTSNFMTDCKTLIFYLDYVHNISSSSNIGPCCNYFNYILKQSLKELNCTEQSSRFAYEKINNRIIGSSFNHAHNICMTNFESLHDNLYSLLDELNELYRSFLTKSEGCANHSECYKKYMKLLLEYGNIENHSFHELLDKFKYENMQYMSDIQERLKLHESLKNARIIILTLIIIPFTLSMITFFLYKFTPYGLILQSSIWKIWRVWNRKNKDHLNIMDSSELIYNIFRDNKYKKECTSLGYQ</sequence>
<keyword evidence="1" id="KW-0472">Membrane</keyword>
<feature type="transmembrane region" description="Helical" evidence="1">
    <location>
        <begin position="220"/>
        <end position="240"/>
    </location>
</feature>
<keyword evidence="1" id="KW-0812">Transmembrane</keyword>
<comment type="caution">
    <text evidence="2">The sequence shown here is derived from an EMBL/GenBank/DDBJ whole genome shotgun (WGS) entry which is preliminary data.</text>
</comment>
<gene>
    <name evidence="2" type="ORF">PGO_001705</name>
</gene>
<dbReference type="EMBL" id="BDQF01000179">
    <property type="protein sequence ID" value="GAW84208.1"/>
    <property type="molecule type" value="Genomic_DNA"/>
</dbReference>
<keyword evidence="3" id="KW-1185">Reference proteome</keyword>
<reference evidence="3" key="1">
    <citation type="submission" date="2017-04" db="EMBL/GenBank/DDBJ databases">
        <title>Plasmodium gonderi genome.</title>
        <authorList>
            <person name="Arisue N."/>
            <person name="Honma H."/>
            <person name="Kawai S."/>
            <person name="Tougan T."/>
            <person name="Tanabe K."/>
            <person name="Horii T."/>
        </authorList>
    </citation>
    <scope>NUCLEOTIDE SEQUENCE [LARGE SCALE GENOMIC DNA]</scope>
    <source>
        <strain evidence="3">ATCC 30045</strain>
    </source>
</reference>
<protein>
    <submittedName>
        <fullName evidence="2">Variable surface protein</fullName>
    </submittedName>
</protein>
<keyword evidence="1" id="KW-1133">Transmembrane helix</keyword>